<dbReference type="RefSeq" id="WP_162655865.1">
    <property type="nucleotide sequence ID" value="NZ_LR593887.1"/>
</dbReference>
<dbReference type="Proteomes" id="UP000464378">
    <property type="component" value="Chromosome"/>
</dbReference>
<proteinExistence type="predicted"/>
<dbReference type="InterPro" id="IPR010310">
    <property type="entry name" value="T7SS_ESAT-6-like"/>
</dbReference>
<gene>
    <name evidence="1" type="ORF">GMBLW1_32940</name>
</gene>
<dbReference type="Pfam" id="PF06013">
    <property type="entry name" value="WXG100"/>
    <property type="match status" value="1"/>
</dbReference>
<sequence>MAQAIVDPNELRRFAALLKRFNGDLHSELSALHGQMRTLSETWRDQEHERFLAEFENTLTVIDRFLELSAEHIPFLLRKAERIEEYLSQR</sequence>
<evidence type="ECO:0000313" key="1">
    <source>
        <dbReference type="EMBL" id="VIP00666.1"/>
    </source>
</evidence>
<protein>
    <recommendedName>
        <fullName evidence="3">WXG100 family type VII secretion target</fullName>
    </recommendedName>
</protein>
<dbReference type="SUPFAM" id="SSF158414">
    <property type="entry name" value="HP0062-like"/>
    <property type="match status" value="1"/>
</dbReference>
<name>A0A6C2YGQ0_9BACT</name>
<reference evidence="1" key="1">
    <citation type="submission" date="2019-04" db="EMBL/GenBank/DDBJ databases">
        <authorList>
            <consortium name="Science for Life Laboratories"/>
        </authorList>
    </citation>
    <scope>NUCLEOTIDE SEQUENCE</scope>
    <source>
        <strain evidence="1">MBLW1</strain>
    </source>
</reference>
<dbReference type="EMBL" id="LR593887">
    <property type="protein sequence ID" value="VTR96750.1"/>
    <property type="molecule type" value="Genomic_DNA"/>
</dbReference>
<dbReference type="InterPro" id="IPR029013">
    <property type="entry name" value="HP0062-like_sf"/>
</dbReference>
<keyword evidence="2" id="KW-1185">Reference proteome</keyword>
<dbReference type="EMBL" id="LR586016">
    <property type="protein sequence ID" value="VIP00666.1"/>
    <property type="molecule type" value="Genomic_DNA"/>
</dbReference>
<evidence type="ECO:0008006" key="3">
    <source>
        <dbReference type="Google" id="ProtNLM"/>
    </source>
</evidence>
<dbReference type="KEGG" id="tim:GMBLW1_32940"/>
<dbReference type="InParanoid" id="A0A6C2YGQ0"/>
<accession>A0A6C2YGQ0</accession>
<dbReference type="AlphaFoldDB" id="A0A6C2YGQ0"/>
<organism evidence="1">
    <name type="scientific">Tuwongella immobilis</name>
    <dbReference type="NCBI Taxonomy" id="692036"/>
    <lineage>
        <taxon>Bacteria</taxon>
        <taxon>Pseudomonadati</taxon>
        <taxon>Planctomycetota</taxon>
        <taxon>Planctomycetia</taxon>
        <taxon>Gemmatales</taxon>
        <taxon>Gemmataceae</taxon>
        <taxon>Tuwongella</taxon>
    </lineage>
</organism>
<dbReference type="Gene3D" id="1.10.287.850">
    <property type="entry name" value="HP0062-like domain"/>
    <property type="match status" value="1"/>
</dbReference>
<evidence type="ECO:0000313" key="2">
    <source>
        <dbReference type="Proteomes" id="UP000464378"/>
    </source>
</evidence>